<dbReference type="EMBL" id="JAVDSB010000001">
    <property type="protein sequence ID" value="MDR6549822.1"/>
    <property type="molecule type" value="Genomic_DNA"/>
</dbReference>
<dbReference type="RefSeq" id="WP_310224099.1">
    <property type="nucleotide sequence ID" value="NZ_JAVDSB010000001.1"/>
</dbReference>
<accession>A0ABU1NQR5</accession>
<gene>
    <name evidence="1" type="ORF">J2736_001005</name>
</gene>
<name>A0ABU1NQR5_9BACL</name>
<comment type="caution">
    <text evidence="1">The sequence shown here is derived from an EMBL/GenBank/DDBJ whole genome shotgun (WGS) entry which is preliminary data.</text>
</comment>
<sequence length="96" mass="10943">MNLDIKFVSHSDPILHELIAKLDQDLLTRYPIEDIYFVDFNDPSVERLGHHTIRLEAGEAQPEAVAFYTKCGYYPIACFGEYIGSKSSLCFEKKIG</sequence>
<proteinExistence type="predicted"/>
<evidence type="ECO:0000313" key="1">
    <source>
        <dbReference type="EMBL" id="MDR6549822.1"/>
    </source>
</evidence>
<dbReference type="Gene3D" id="3.40.630.30">
    <property type="match status" value="1"/>
</dbReference>
<evidence type="ECO:0000313" key="2">
    <source>
        <dbReference type="Proteomes" id="UP001267290"/>
    </source>
</evidence>
<reference evidence="1 2" key="1">
    <citation type="submission" date="2023-07" db="EMBL/GenBank/DDBJ databases">
        <title>Sorghum-associated microbial communities from plants grown in Nebraska, USA.</title>
        <authorList>
            <person name="Schachtman D."/>
        </authorList>
    </citation>
    <scope>NUCLEOTIDE SEQUENCE [LARGE SCALE GENOMIC DNA]</scope>
    <source>
        <strain evidence="1 2">CC258</strain>
    </source>
</reference>
<keyword evidence="2" id="KW-1185">Reference proteome</keyword>
<dbReference type="InterPro" id="IPR016181">
    <property type="entry name" value="Acyl_CoA_acyltransferase"/>
</dbReference>
<dbReference type="SUPFAM" id="SSF55729">
    <property type="entry name" value="Acyl-CoA N-acyltransferases (Nat)"/>
    <property type="match status" value="1"/>
</dbReference>
<organism evidence="1 2">
    <name type="scientific">Paenibacillus qinlingensis</name>
    <dbReference type="NCBI Taxonomy" id="1837343"/>
    <lineage>
        <taxon>Bacteria</taxon>
        <taxon>Bacillati</taxon>
        <taxon>Bacillota</taxon>
        <taxon>Bacilli</taxon>
        <taxon>Bacillales</taxon>
        <taxon>Paenibacillaceae</taxon>
        <taxon>Paenibacillus</taxon>
    </lineage>
</organism>
<dbReference type="Proteomes" id="UP001267290">
    <property type="component" value="Unassembled WGS sequence"/>
</dbReference>
<protein>
    <submittedName>
        <fullName evidence="1">Uncharacterized protein</fullName>
    </submittedName>
</protein>